<proteinExistence type="predicted"/>
<dbReference type="RefSeq" id="WP_392395572.1">
    <property type="nucleotide sequence ID" value="NZ_JAURTK010000012.1"/>
</dbReference>
<evidence type="ECO:0000313" key="3">
    <source>
        <dbReference type="Proteomes" id="UP001229486"/>
    </source>
</evidence>
<dbReference type="AlphaFoldDB" id="A0AB73IL70"/>
<evidence type="ECO:0000256" key="1">
    <source>
        <dbReference type="SAM" id="MobiDB-lite"/>
    </source>
</evidence>
<name>A0AB73IL70_9BURK</name>
<accession>A0AB73IL70</accession>
<reference evidence="2" key="1">
    <citation type="submission" date="2023-07" db="EMBL/GenBank/DDBJ databases">
        <title>Sorghum-associated microbial communities from plants grown in Nebraska, USA.</title>
        <authorList>
            <person name="Schachtman D."/>
        </authorList>
    </citation>
    <scope>NUCLEOTIDE SEQUENCE</scope>
    <source>
        <strain evidence="2">DS1061</strain>
    </source>
</reference>
<feature type="compositionally biased region" description="Polar residues" evidence="1">
    <location>
        <begin position="83"/>
        <end position="94"/>
    </location>
</feature>
<comment type="caution">
    <text evidence="2">The sequence shown here is derived from an EMBL/GenBank/DDBJ whole genome shotgun (WGS) entry which is preliminary data.</text>
</comment>
<gene>
    <name evidence="2" type="ORF">J2793_006244</name>
</gene>
<evidence type="ECO:0000313" key="2">
    <source>
        <dbReference type="EMBL" id="MDP9650770.1"/>
    </source>
</evidence>
<feature type="region of interest" description="Disordered" evidence="1">
    <location>
        <begin position="46"/>
        <end position="105"/>
    </location>
</feature>
<dbReference type="Proteomes" id="UP001229486">
    <property type="component" value="Unassembled WGS sequence"/>
</dbReference>
<organism evidence="2 3">
    <name type="scientific">Paraburkholderia caledonica</name>
    <dbReference type="NCBI Taxonomy" id="134536"/>
    <lineage>
        <taxon>Bacteria</taxon>
        <taxon>Pseudomonadati</taxon>
        <taxon>Pseudomonadota</taxon>
        <taxon>Betaproteobacteria</taxon>
        <taxon>Burkholderiales</taxon>
        <taxon>Burkholderiaceae</taxon>
        <taxon>Paraburkholderia</taxon>
    </lineage>
</organism>
<sequence>MNGKFDMKLVIDAVTTPLLHARLSQASSYRERAAILRSLAEAALRESAAPMGNTTYPAASSAAMSSRDGFPAEPPRQRDTRPSVETGTALSSESVPPLVPHESDEAQAYDVHGIGEAFGAFG</sequence>
<feature type="compositionally biased region" description="Polar residues" evidence="1">
    <location>
        <begin position="52"/>
        <end position="64"/>
    </location>
</feature>
<dbReference type="EMBL" id="JAURTK010000012">
    <property type="protein sequence ID" value="MDP9650770.1"/>
    <property type="molecule type" value="Genomic_DNA"/>
</dbReference>
<protein>
    <submittedName>
        <fullName evidence="2">Tfp pilus assembly protein PilX</fullName>
    </submittedName>
</protein>